<gene>
    <name evidence="2" type="ORF">J2S25_002097</name>
</gene>
<dbReference type="Proteomes" id="UP001242313">
    <property type="component" value="Unassembled WGS sequence"/>
</dbReference>
<keyword evidence="1" id="KW-1133">Transmembrane helix</keyword>
<evidence type="ECO:0000256" key="1">
    <source>
        <dbReference type="SAM" id="Phobius"/>
    </source>
</evidence>
<accession>A0ABU0FWI3</accession>
<evidence type="ECO:0008006" key="4">
    <source>
        <dbReference type="Google" id="ProtNLM"/>
    </source>
</evidence>
<evidence type="ECO:0000313" key="3">
    <source>
        <dbReference type="Proteomes" id="UP001242313"/>
    </source>
</evidence>
<dbReference type="EMBL" id="JAUSUN010000010">
    <property type="protein sequence ID" value="MDQ0413891.1"/>
    <property type="molecule type" value="Genomic_DNA"/>
</dbReference>
<sequence>MKITNNITFFRQAYYIPVILVSCGAIADIQYSVTPNHRFQGG</sequence>
<dbReference type="PROSITE" id="PS51257">
    <property type="entry name" value="PROKAR_LIPOPROTEIN"/>
    <property type="match status" value="1"/>
</dbReference>
<keyword evidence="1" id="KW-0812">Transmembrane</keyword>
<name>A0ABU0FWI3_9BACI</name>
<proteinExistence type="predicted"/>
<feature type="transmembrane region" description="Helical" evidence="1">
    <location>
        <begin position="12"/>
        <end position="33"/>
    </location>
</feature>
<reference evidence="2 3" key="1">
    <citation type="submission" date="2023-07" db="EMBL/GenBank/DDBJ databases">
        <title>Genomic Encyclopedia of Type Strains, Phase IV (KMG-IV): sequencing the most valuable type-strain genomes for metagenomic binning, comparative biology and taxonomic classification.</title>
        <authorList>
            <person name="Goeker M."/>
        </authorList>
    </citation>
    <scope>NUCLEOTIDE SEQUENCE [LARGE SCALE GENOMIC DNA]</scope>
    <source>
        <strain evidence="2 3">DSM 19598</strain>
    </source>
</reference>
<evidence type="ECO:0000313" key="2">
    <source>
        <dbReference type="EMBL" id="MDQ0413891.1"/>
    </source>
</evidence>
<organism evidence="2 3">
    <name type="scientific">Mesobacillus stamsii</name>
    <dbReference type="NCBI Taxonomy" id="225347"/>
    <lineage>
        <taxon>Bacteria</taxon>
        <taxon>Bacillati</taxon>
        <taxon>Bacillota</taxon>
        <taxon>Bacilli</taxon>
        <taxon>Bacillales</taxon>
        <taxon>Bacillaceae</taxon>
        <taxon>Mesobacillus</taxon>
    </lineage>
</organism>
<keyword evidence="3" id="KW-1185">Reference proteome</keyword>
<protein>
    <recommendedName>
        <fullName evidence="4">Lipoprotein</fullName>
    </recommendedName>
</protein>
<comment type="caution">
    <text evidence="2">The sequence shown here is derived from an EMBL/GenBank/DDBJ whole genome shotgun (WGS) entry which is preliminary data.</text>
</comment>
<keyword evidence="1" id="KW-0472">Membrane</keyword>